<organism evidence="4 5">
    <name type="scientific">Cellulomonas hominis</name>
    <dbReference type="NCBI Taxonomy" id="156981"/>
    <lineage>
        <taxon>Bacteria</taxon>
        <taxon>Bacillati</taxon>
        <taxon>Actinomycetota</taxon>
        <taxon>Actinomycetes</taxon>
        <taxon>Micrococcales</taxon>
        <taxon>Cellulomonadaceae</taxon>
        <taxon>Cellulomonas</taxon>
    </lineage>
</organism>
<sequence>MSAGEPVLRPAVPADAPALVAVWRRAVLATHDFLAPGDVDRYEGVVRAGLPQLTVTVAECQGRVRGFVAVDGDRVEMLFVDPDAHGGGVGSALLRHATAGREVVDLDVNEQNPGARAFYARRGFVEVGRSPLDGDGRPYPLLHLRRVAPADDARADAEG</sequence>
<gene>
    <name evidence="4" type="ORF">FA014_04290</name>
</gene>
<feature type="domain" description="N-acetyltransferase" evidence="3">
    <location>
        <begin position="6"/>
        <end position="146"/>
    </location>
</feature>
<reference evidence="4 5" key="1">
    <citation type="submission" date="2019-05" db="EMBL/GenBank/DDBJ databases">
        <title>Genome sequence of Cellulomonas hominis strain CS1.</title>
        <authorList>
            <person name="Belmont J."/>
            <person name="Maclea K.S."/>
        </authorList>
    </citation>
    <scope>NUCLEOTIDE SEQUENCE [LARGE SCALE GENOMIC DNA]</scope>
    <source>
        <strain evidence="4 5">CS1</strain>
    </source>
</reference>
<dbReference type="Pfam" id="PF13508">
    <property type="entry name" value="Acetyltransf_7"/>
    <property type="match status" value="1"/>
</dbReference>
<keyword evidence="1 4" id="KW-0808">Transferase</keyword>
<dbReference type="PROSITE" id="PS51186">
    <property type="entry name" value="GNAT"/>
    <property type="match status" value="1"/>
</dbReference>
<dbReference type="EMBL" id="SZYE01000018">
    <property type="protein sequence ID" value="TKR26689.1"/>
    <property type="molecule type" value="Genomic_DNA"/>
</dbReference>
<dbReference type="GO" id="GO:0016747">
    <property type="term" value="F:acyltransferase activity, transferring groups other than amino-acyl groups"/>
    <property type="evidence" value="ECO:0007669"/>
    <property type="project" value="InterPro"/>
</dbReference>
<dbReference type="SUPFAM" id="SSF55729">
    <property type="entry name" value="Acyl-CoA N-acyltransferases (Nat)"/>
    <property type="match status" value="1"/>
</dbReference>
<evidence type="ECO:0000259" key="3">
    <source>
        <dbReference type="PROSITE" id="PS51186"/>
    </source>
</evidence>
<evidence type="ECO:0000313" key="4">
    <source>
        <dbReference type="EMBL" id="TKR26689.1"/>
    </source>
</evidence>
<dbReference type="Gene3D" id="3.40.630.30">
    <property type="match status" value="1"/>
</dbReference>
<dbReference type="PANTHER" id="PTHR43800:SF1">
    <property type="entry name" value="PEPTIDYL-LYSINE N-ACETYLTRANSFERASE YJAB"/>
    <property type="match status" value="1"/>
</dbReference>
<evidence type="ECO:0000256" key="2">
    <source>
        <dbReference type="ARBA" id="ARBA00023315"/>
    </source>
</evidence>
<dbReference type="RefSeq" id="WP_154728470.1">
    <property type="nucleotide sequence ID" value="NZ_SZYE01000018.1"/>
</dbReference>
<dbReference type="PANTHER" id="PTHR43800">
    <property type="entry name" value="PEPTIDYL-LYSINE N-ACETYLTRANSFERASE YJAB"/>
    <property type="match status" value="1"/>
</dbReference>
<name>A0A7Z8K2T6_9CELL</name>
<dbReference type="AlphaFoldDB" id="A0A7Z8K2T6"/>
<dbReference type="OrthoDB" id="9788300at2"/>
<dbReference type="InterPro" id="IPR000182">
    <property type="entry name" value="GNAT_dom"/>
</dbReference>
<proteinExistence type="predicted"/>
<evidence type="ECO:0000313" key="5">
    <source>
        <dbReference type="Proteomes" id="UP000308121"/>
    </source>
</evidence>
<comment type="caution">
    <text evidence="4">The sequence shown here is derived from an EMBL/GenBank/DDBJ whole genome shotgun (WGS) entry which is preliminary data.</text>
</comment>
<protein>
    <submittedName>
        <fullName evidence="4">GNAT family N-acetyltransferase</fullName>
    </submittedName>
</protein>
<evidence type="ECO:0000256" key="1">
    <source>
        <dbReference type="ARBA" id="ARBA00022679"/>
    </source>
</evidence>
<dbReference type="InterPro" id="IPR016181">
    <property type="entry name" value="Acyl_CoA_acyltransferase"/>
</dbReference>
<accession>A0A7Z8K2T6</accession>
<keyword evidence="2" id="KW-0012">Acyltransferase</keyword>
<dbReference type="Proteomes" id="UP000308121">
    <property type="component" value="Unassembled WGS sequence"/>
</dbReference>
<dbReference type="CDD" id="cd04301">
    <property type="entry name" value="NAT_SF"/>
    <property type="match status" value="1"/>
</dbReference>